<dbReference type="PANTHER" id="PTHR45953">
    <property type="entry name" value="IDURONATE 2-SULFATASE"/>
    <property type="match status" value="1"/>
</dbReference>
<dbReference type="GO" id="GO:0046872">
    <property type="term" value="F:metal ion binding"/>
    <property type="evidence" value="ECO:0007669"/>
    <property type="project" value="UniProtKB-KW"/>
</dbReference>
<dbReference type="PANTHER" id="PTHR45953:SF1">
    <property type="entry name" value="IDURONATE 2-SULFATASE"/>
    <property type="match status" value="1"/>
</dbReference>
<reference evidence="4" key="1">
    <citation type="submission" date="2021-01" db="EMBL/GenBank/DDBJ databases">
        <title>Tabrizicola alba sp. nov. a motile alkaliphilic bacterium isolated from a soda lake.</title>
        <authorList>
            <person name="Szuroczki S."/>
            <person name="Abbaszade G."/>
            <person name="Schumann P."/>
            <person name="Toth E."/>
        </authorList>
    </citation>
    <scope>NUCLEOTIDE SEQUENCE</scope>
    <source>
        <strain evidence="4">DMG-N-6</strain>
    </source>
</reference>
<dbReference type="AlphaFoldDB" id="A0A8K0VBV4"/>
<keyword evidence="5" id="KW-1185">Reference proteome</keyword>
<dbReference type="RefSeq" id="WP_202690204.1">
    <property type="nucleotide sequence ID" value="NZ_JAESVN010000015.1"/>
</dbReference>
<keyword evidence="2 4" id="KW-0378">Hydrolase</keyword>
<sequence>MTRPNVLLVSFDDAVAYWPYKTAFNQTLQTPNLDRICAVSTAFHAAYSPATVCNPARASFMSGRTTHELGVFSNRQNVFEQHDPRIMWPYRLKENGYFCSSGGKVHHGHSPLPEPVHSILYSDHQKDFVYGVRRPVPTVHFGGYRNGPATLDAKDDDIFYDTRSADSAVGFLETYDGKAPFYREVGFHSPHTPWATPARFKEMYPLWKFEQPAEWATGYDSNRYADRRFPRFKELSNGRTLWWKKSVRNYYSAYSLVDDQLGRVWNALKASRFADNTIVVILADHGFHLGNKDRLEKSSLWEQVANIPLIIHLPDLPKSRTVHDPVSTIDIGPTVLDLLKLGKIEGSVGRSLRPHLEGEKPGSRTIPTFFWQNASIRKDTYRLIRYNDGTTQLYDLENDFWQLHDLGENHPEHAGLHDTLIETSREWGMAI</sequence>
<proteinExistence type="predicted"/>
<evidence type="ECO:0000313" key="5">
    <source>
        <dbReference type="Proteomes" id="UP000648908"/>
    </source>
</evidence>
<keyword evidence="1" id="KW-0479">Metal-binding</keyword>
<dbReference type="InterPro" id="IPR000917">
    <property type="entry name" value="Sulfatase_N"/>
</dbReference>
<dbReference type="SUPFAM" id="SSF53649">
    <property type="entry name" value="Alkaline phosphatase-like"/>
    <property type="match status" value="1"/>
</dbReference>
<dbReference type="Proteomes" id="UP000648908">
    <property type="component" value="Unassembled WGS sequence"/>
</dbReference>
<feature type="domain" description="Sulfatase N-terminal" evidence="3">
    <location>
        <begin position="4"/>
        <end position="339"/>
    </location>
</feature>
<organism evidence="4 5">
    <name type="scientific">Szabonella alba</name>
    <dbReference type="NCBI Taxonomy" id="2804194"/>
    <lineage>
        <taxon>Bacteria</taxon>
        <taxon>Pseudomonadati</taxon>
        <taxon>Pseudomonadota</taxon>
        <taxon>Alphaproteobacteria</taxon>
        <taxon>Rhodobacterales</taxon>
        <taxon>Paracoccaceae</taxon>
        <taxon>Szabonella</taxon>
    </lineage>
</organism>
<dbReference type="InterPro" id="IPR017850">
    <property type="entry name" value="Alkaline_phosphatase_core_sf"/>
</dbReference>
<dbReference type="GO" id="GO:0008484">
    <property type="term" value="F:sulfuric ester hydrolase activity"/>
    <property type="evidence" value="ECO:0007669"/>
    <property type="project" value="TreeGrafter"/>
</dbReference>
<dbReference type="Gene3D" id="3.40.720.10">
    <property type="entry name" value="Alkaline Phosphatase, subunit A"/>
    <property type="match status" value="1"/>
</dbReference>
<evidence type="ECO:0000256" key="1">
    <source>
        <dbReference type="ARBA" id="ARBA00022723"/>
    </source>
</evidence>
<name>A0A8K0VBV4_9RHOB</name>
<evidence type="ECO:0000259" key="3">
    <source>
        <dbReference type="Pfam" id="PF00884"/>
    </source>
</evidence>
<evidence type="ECO:0000256" key="2">
    <source>
        <dbReference type="ARBA" id="ARBA00022801"/>
    </source>
</evidence>
<accession>A0A8K0VBV4</accession>
<dbReference type="EMBL" id="JAESVN010000015">
    <property type="protein sequence ID" value="MBL4919222.1"/>
    <property type="molecule type" value="Genomic_DNA"/>
</dbReference>
<evidence type="ECO:0000313" key="4">
    <source>
        <dbReference type="EMBL" id="MBL4919222.1"/>
    </source>
</evidence>
<gene>
    <name evidence="4" type="ORF">JL811_18540</name>
</gene>
<protein>
    <submittedName>
        <fullName evidence="4">Sulfatase-like hydrolase/transferase</fullName>
    </submittedName>
</protein>
<comment type="caution">
    <text evidence="4">The sequence shown here is derived from an EMBL/GenBank/DDBJ whole genome shotgun (WGS) entry which is preliminary data.</text>
</comment>
<dbReference type="GO" id="GO:0005737">
    <property type="term" value="C:cytoplasm"/>
    <property type="evidence" value="ECO:0007669"/>
    <property type="project" value="TreeGrafter"/>
</dbReference>
<dbReference type="Pfam" id="PF00884">
    <property type="entry name" value="Sulfatase"/>
    <property type="match status" value="1"/>
</dbReference>